<protein>
    <submittedName>
        <fullName evidence="1">Uncharacterized protein</fullName>
    </submittedName>
</protein>
<dbReference type="AlphaFoldDB" id="M3F4A5"/>
<reference evidence="2" key="1">
    <citation type="journal article" date="2013" name="Genome Announc.">
        <title>Draft Genome Sequence of Streptomyces bottropensis ATCC 25435, a Bottromycin-Producing Actinomycete.</title>
        <authorList>
            <person name="Zhang H."/>
            <person name="Zhou W."/>
            <person name="Zhuang Y."/>
            <person name="Liang X."/>
            <person name="Liu T."/>
        </authorList>
    </citation>
    <scope>NUCLEOTIDE SEQUENCE [LARGE SCALE GENOMIC DNA]</scope>
    <source>
        <strain evidence="2">ATCC 25435</strain>
    </source>
</reference>
<name>M3F4A5_9ACTN</name>
<proteinExistence type="predicted"/>
<evidence type="ECO:0000313" key="2">
    <source>
        <dbReference type="Proteomes" id="UP000030760"/>
    </source>
</evidence>
<dbReference type="Proteomes" id="UP000030760">
    <property type="component" value="Unassembled WGS sequence"/>
</dbReference>
<accession>M3F4A5</accession>
<dbReference type="EMBL" id="KB405063">
    <property type="protein sequence ID" value="EMF56398.1"/>
    <property type="molecule type" value="Genomic_DNA"/>
</dbReference>
<gene>
    <name evidence="1" type="ORF">SBD_2149</name>
</gene>
<evidence type="ECO:0000313" key="1">
    <source>
        <dbReference type="EMBL" id="EMF56398.1"/>
    </source>
</evidence>
<sequence length="78" mass="8444">MSDDLPVAVRDEKEPGRVVYAGSETCRSELARPTHVDARISRPGIFGKQRAAACDQAIHIGWLGTADDDLMLLITHAA</sequence>
<organism evidence="1 2">
    <name type="scientific">Streptomyces bottropensis ATCC 25435</name>
    <dbReference type="NCBI Taxonomy" id="1054862"/>
    <lineage>
        <taxon>Bacteria</taxon>
        <taxon>Bacillati</taxon>
        <taxon>Actinomycetota</taxon>
        <taxon>Actinomycetes</taxon>
        <taxon>Kitasatosporales</taxon>
        <taxon>Streptomycetaceae</taxon>
        <taxon>Streptomyces</taxon>
    </lineage>
</organism>